<gene>
    <name evidence="1" type="ORF">KL86PLE_100423</name>
</gene>
<evidence type="ECO:0000313" key="1">
    <source>
        <dbReference type="EMBL" id="SCM72002.1"/>
    </source>
</evidence>
<organism evidence="1">
    <name type="scientific">uncultured Pleomorphomonas sp</name>
    <dbReference type="NCBI Taxonomy" id="442121"/>
    <lineage>
        <taxon>Bacteria</taxon>
        <taxon>Pseudomonadati</taxon>
        <taxon>Pseudomonadota</taxon>
        <taxon>Alphaproteobacteria</taxon>
        <taxon>Hyphomicrobiales</taxon>
        <taxon>Pleomorphomonadaceae</taxon>
        <taxon>Pleomorphomonas</taxon>
        <taxon>environmental samples</taxon>
    </lineage>
</organism>
<protein>
    <submittedName>
        <fullName evidence="1">Uncharacterized protein</fullName>
    </submittedName>
</protein>
<dbReference type="EMBL" id="FMJD01000002">
    <property type="protein sequence ID" value="SCM72002.1"/>
    <property type="molecule type" value="Genomic_DNA"/>
</dbReference>
<sequence length="91" mass="9968">MQEEIAAGWFCRCVTLSQDRFLSRGERPLPTGWRPPHGPAAATPSVAVGAGVKKRFQQLARPPRRASLRLATDGSPALFMHQRQALSSWSG</sequence>
<name>A0A212L369_9HYPH</name>
<accession>A0A212L369</accession>
<dbReference type="AlphaFoldDB" id="A0A212L369"/>
<reference evidence="1" key="1">
    <citation type="submission" date="2016-08" db="EMBL/GenBank/DDBJ databases">
        <authorList>
            <person name="Seilhamer J.J."/>
        </authorList>
    </citation>
    <scope>NUCLEOTIDE SEQUENCE</scope>
    <source>
        <strain evidence="1">86</strain>
    </source>
</reference>
<proteinExistence type="predicted"/>